<dbReference type="Pfam" id="PF07898">
    <property type="entry name" value="DUF1676"/>
    <property type="match status" value="1"/>
</dbReference>
<dbReference type="Proteomes" id="UP001378592">
    <property type="component" value="Unassembled WGS sequence"/>
</dbReference>
<reference evidence="4 5" key="1">
    <citation type="submission" date="2024-03" db="EMBL/GenBank/DDBJ databases">
        <title>The genome assembly and annotation of the cricket Gryllus longicercus Weissman &amp; Gray.</title>
        <authorList>
            <person name="Szrajer S."/>
            <person name="Gray D."/>
            <person name="Ylla G."/>
        </authorList>
    </citation>
    <scope>NUCLEOTIDE SEQUENCE [LARGE SCALE GENOMIC DNA]</scope>
    <source>
        <strain evidence="4">DAG 2021-001</strain>
        <tissue evidence="4">Whole body minus gut</tissue>
    </source>
</reference>
<sequence>MARAVALACALLLAAAAAATAAAVAGDAQIDSNEVAPRLATPDDLLWEVADECVGASGAMHCLRRKVLAFLEAQGAGVGGAGAVGAGGAAGRALESDAQLDEAILSRVRRFVDTHQFRVQLPELFFQRATLTFRPARGLYNFQVHFPAEEGARDADASQARDMMKKKMLLPLLMLVKLKMKALTPILLALIGLKATKALVLSKIAILLVVGFLVVQLCKKLGMAMPAAMPMMPEMPPATAYGAPAPAPPTDSYAPAGWDSNGNGNGGAQGGPYSRVWTPTDAHQMAYNYYAQQHGPSQQQPQAARK</sequence>
<evidence type="ECO:0000256" key="3">
    <source>
        <dbReference type="SAM" id="SignalP"/>
    </source>
</evidence>
<accession>A0AAN9VZD7</accession>
<name>A0AAN9VZD7_9ORTH</name>
<dbReference type="PANTHER" id="PTHR21879:SF2">
    <property type="entry name" value="OSIRIS 20"/>
    <property type="match status" value="1"/>
</dbReference>
<feature type="region of interest" description="Disordered" evidence="1">
    <location>
        <begin position="252"/>
        <end position="277"/>
    </location>
</feature>
<protein>
    <recommendedName>
        <fullName evidence="6">Osiris 20</fullName>
    </recommendedName>
</protein>
<evidence type="ECO:0000256" key="1">
    <source>
        <dbReference type="SAM" id="MobiDB-lite"/>
    </source>
</evidence>
<keyword evidence="2" id="KW-0472">Membrane</keyword>
<evidence type="ECO:0000313" key="5">
    <source>
        <dbReference type="Proteomes" id="UP001378592"/>
    </source>
</evidence>
<dbReference type="AlphaFoldDB" id="A0AAN9VZD7"/>
<dbReference type="InterPro" id="IPR012464">
    <property type="entry name" value="DUF1676"/>
</dbReference>
<evidence type="ECO:0000313" key="4">
    <source>
        <dbReference type="EMBL" id="KAK7870592.1"/>
    </source>
</evidence>
<feature type="chain" id="PRO_5042904968" description="Osiris 20" evidence="3">
    <location>
        <begin position="22"/>
        <end position="306"/>
    </location>
</feature>
<evidence type="ECO:0008006" key="6">
    <source>
        <dbReference type="Google" id="ProtNLM"/>
    </source>
</evidence>
<organism evidence="4 5">
    <name type="scientific">Gryllus longicercus</name>
    <dbReference type="NCBI Taxonomy" id="2509291"/>
    <lineage>
        <taxon>Eukaryota</taxon>
        <taxon>Metazoa</taxon>
        <taxon>Ecdysozoa</taxon>
        <taxon>Arthropoda</taxon>
        <taxon>Hexapoda</taxon>
        <taxon>Insecta</taxon>
        <taxon>Pterygota</taxon>
        <taxon>Neoptera</taxon>
        <taxon>Polyneoptera</taxon>
        <taxon>Orthoptera</taxon>
        <taxon>Ensifera</taxon>
        <taxon>Gryllidea</taxon>
        <taxon>Grylloidea</taxon>
        <taxon>Gryllidae</taxon>
        <taxon>Gryllinae</taxon>
        <taxon>Gryllus</taxon>
    </lineage>
</organism>
<comment type="caution">
    <text evidence="4">The sequence shown here is derived from an EMBL/GenBank/DDBJ whole genome shotgun (WGS) entry which is preliminary data.</text>
</comment>
<keyword evidence="5" id="KW-1185">Reference proteome</keyword>
<keyword evidence="2" id="KW-0812">Transmembrane</keyword>
<proteinExistence type="predicted"/>
<dbReference type="PANTHER" id="PTHR21879">
    <property type="entry name" value="FI03362P-RELATED-RELATED"/>
    <property type="match status" value="1"/>
</dbReference>
<feature type="signal peptide" evidence="3">
    <location>
        <begin position="1"/>
        <end position="21"/>
    </location>
</feature>
<gene>
    <name evidence="4" type="ORF">R5R35_009096</name>
</gene>
<feature type="transmembrane region" description="Helical" evidence="2">
    <location>
        <begin position="168"/>
        <end position="191"/>
    </location>
</feature>
<feature type="transmembrane region" description="Helical" evidence="2">
    <location>
        <begin position="198"/>
        <end position="217"/>
    </location>
</feature>
<dbReference type="GO" id="GO:0016020">
    <property type="term" value="C:membrane"/>
    <property type="evidence" value="ECO:0007669"/>
    <property type="project" value="TreeGrafter"/>
</dbReference>
<keyword evidence="3" id="KW-0732">Signal</keyword>
<evidence type="ECO:0000256" key="2">
    <source>
        <dbReference type="SAM" id="Phobius"/>
    </source>
</evidence>
<dbReference type="EMBL" id="JAZDUA010000055">
    <property type="protein sequence ID" value="KAK7870592.1"/>
    <property type="molecule type" value="Genomic_DNA"/>
</dbReference>
<keyword evidence="2" id="KW-1133">Transmembrane helix</keyword>